<evidence type="ECO:0000313" key="2">
    <source>
        <dbReference type="Proteomes" id="UP000604046"/>
    </source>
</evidence>
<gene>
    <name evidence="1" type="ORF">SNAT2548_LOCUS7644</name>
</gene>
<organism evidence="1 2">
    <name type="scientific">Symbiodinium natans</name>
    <dbReference type="NCBI Taxonomy" id="878477"/>
    <lineage>
        <taxon>Eukaryota</taxon>
        <taxon>Sar</taxon>
        <taxon>Alveolata</taxon>
        <taxon>Dinophyceae</taxon>
        <taxon>Suessiales</taxon>
        <taxon>Symbiodiniaceae</taxon>
        <taxon>Symbiodinium</taxon>
    </lineage>
</organism>
<evidence type="ECO:0000313" key="1">
    <source>
        <dbReference type="EMBL" id="CAE7216539.1"/>
    </source>
</evidence>
<dbReference type="SUPFAM" id="SSF56672">
    <property type="entry name" value="DNA/RNA polymerases"/>
    <property type="match status" value="1"/>
</dbReference>
<comment type="caution">
    <text evidence="1">The sequence shown here is derived from an EMBL/GenBank/DDBJ whole genome shotgun (WGS) entry which is preliminary data.</text>
</comment>
<name>A0A812JXT0_9DINO</name>
<dbReference type="Proteomes" id="UP000604046">
    <property type="component" value="Unassembled WGS sequence"/>
</dbReference>
<accession>A0A812JXT0</accession>
<dbReference type="EMBL" id="CAJNDS010000538">
    <property type="protein sequence ID" value="CAE7216539.1"/>
    <property type="molecule type" value="Genomic_DNA"/>
</dbReference>
<sequence>MFARIAHLLQFTAFQSCAYGSRRPKWTAIAYTRGAFDCICKSCPGQSCAQRHLPWGVAPEAPNGFSTSLEAAYPLPLARALAHAFFQACPPKPPSPAGLQLSLVRGQVGSQPKASVTGPRVPEHARILRVRVPPSVSCPVSLRARLKDPWPLPHVAVCPERSVPADAQLLQIVPVKQGSSSAGSGNKVCGADAELWNELVWGIPFSPEQFVREAVKAGHPRTLEVSLPQVLKDAVCTHASLSESELCGLRARQFAKWLKLAQDLRSEEEALKASMHKQVATILKPKRLLLWKAMMVEASYDDVSIFDEVISGTNLGGPVPDTGVFAPKFKPASVTVDQLKRDAPTSRAALLSTIKSQGEALDREVQTKTLEERDRGWLSGPIEVDQLPPDAIVSRRFGIEQDGKIRLIDDFSGSGVNSSVETSETVRPQTVDVIAGLCLSLMRAQPGCSLKGRFYDLVSAYRQLALDPAGAWASYIGLWDPDLKRVVVFQLHALPFGAVKSVSTFLRTVNSVWHLGAFFFALCWSHYFDDFVSVARGSQVANVHQTITLLFALLGWDLAQGGKKDVPFAETFCALGVDIVLSSAHLGRVTICNTEKRVQLLVETMKQAQKDRRMSAPQALKLRGKLQFASGQLFGRQSKFCMQQLSDYAHGGAPPDLPTECIDTFTSLVDMLDSGRPRLVQVNKQQTWYVFTDASYSKDDPVLPCGVGGLLFDDKGVLVAGFSHALDSDVRKLLGEINKDTIIMEAEFVAVLLAFRLWGKRVANSPVVAFIDNNSVRDILISCRGRSPTVKSLLKMFVSLEVECEFIPWFSRVPSPSNCADLPSKPPAQVVFVCSS</sequence>
<dbReference type="OrthoDB" id="442989at2759"/>
<keyword evidence="2" id="KW-1185">Reference proteome</keyword>
<proteinExistence type="predicted"/>
<dbReference type="AlphaFoldDB" id="A0A812JXT0"/>
<dbReference type="PROSITE" id="PS51257">
    <property type="entry name" value="PROKAR_LIPOPROTEIN"/>
    <property type="match status" value="1"/>
</dbReference>
<dbReference type="InterPro" id="IPR043502">
    <property type="entry name" value="DNA/RNA_pol_sf"/>
</dbReference>
<reference evidence="1" key="1">
    <citation type="submission" date="2021-02" db="EMBL/GenBank/DDBJ databases">
        <authorList>
            <person name="Dougan E. K."/>
            <person name="Rhodes N."/>
            <person name="Thang M."/>
            <person name="Chan C."/>
        </authorList>
    </citation>
    <scope>NUCLEOTIDE SEQUENCE</scope>
</reference>
<protein>
    <submittedName>
        <fullName evidence="1">Uncharacterized protein</fullName>
    </submittedName>
</protein>